<sequence>MVKASTLALSACALLGSVAPYVVQAAPIHADDSVFERDFTHDIAEVFERQYYPMYAVPPPRPVYYRPPAYGGYHPGPSRLGGWARPPISTVNNLKPTTKPSTTKPAAQPTTPAKKPDNKPKTRKDSKKNKKKAKRDFIHADFDIFERDFDIEGRDFEFELEQREPILGGLFSGVADIISAAKGKKRQPATE</sequence>
<dbReference type="EMBL" id="AACS02000001">
    <property type="protein sequence ID" value="EAU93531.1"/>
    <property type="molecule type" value="Genomic_DNA"/>
</dbReference>
<gene>
    <name evidence="3" type="ORF">CC1G_02761</name>
</gene>
<keyword evidence="4" id="KW-1185">Reference proteome</keyword>
<feature type="compositionally biased region" description="Basic residues" evidence="1">
    <location>
        <begin position="121"/>
        <end position="134"/>
    </location>
</feature>
<comment type="caution">
    <text evidence="3">The sequence shown here is derived from an EMBL/GenBank/DDBJ whole genome shotgun (WGS) entry which is preliminary data.</text>
</comment>
<dbReference type="InParanoid" id="A8MZV9"/>
<dbReference type="KEGG" id="cci:CC1G_02761"/>
<dbReference type="RefSeq" id="XP_001828180.1">
    <property type="nucleotide sequence ID" value="XM_001828128.1"/>
</dbReference>
<evidence type="ECO:0000256" key="1">
    <source>
        <dbReference type="SAM" id="MobiDB-lite"/>
    </source>
</evidence>
<evidence type="ECO:0000313" key="3">
    <source>
        <dbReference type="EMBL" id="EAU93531.1"/>
    </source>
</evidence>
<organism evidence="3 4">
    <name type="scientific">Coprinopsis cinerea (strain Okayama-7 / 130 / ATCC MYA-4618 / FGSC 9003)</name>
    <name type="common">Inky cap fungus</name>
    <name type="synonym">Hormographiella aspergillata</name>
    <dbReference type="NCBI Taxonomy" id="240176"/>
    <lineage>
        <taxon>Eukaryota</taxon>
        <taxon>Fungi</taxon>
        <taxon>Dikarya</taxon>
        <taxon>Basidiomycota</taxon>
        <taxon>Agaricomycotina</taxon>
        <taxon>Agaricomycetes</taxon>
        <taxon>Agaricomycetidae</taxon>
        <taxon>Agaricales</taxon>
        <taxon>Agaricineae</taxon>
        <taxon>Psathyrellaceae</taxon>
        <taxon>Coprinopsis</taxon>
    </lineage>
</organism>
<feature type="signal peptide" evidence="2">
    <location>
        <begin position="1"/>
        <end position="25"/>
    </location>
</feature>
<evidence type="ECO:0000313" key="4">
    <source>
        <dbReference type="Proteomes" id="UP000001861"/>
    </source>
</evidence>
<accession>A8MZV9</accession>
<dbReference type="Proteomes" id="UP000001861">
    <property type="component" value="Unassembled WGS sequence"/>
</dbReference>
<name>A8MZV9_COPC7</name>
<feature type="compositionally biased region" description="Low complexity" evidence="1">
    <location>
        <begin position="95"/>
        <end position="113"/>
    </location>
</feature>
<feature type="chain" id="PRO_5002724217" evidence="2">
    <location>
        <begin position="26"/>
        <end position="191"/>
    </location>
</feature>
<dbReference type="GeneID" id="6004703"/>
<proteinExistence type="predicted"/>
<dbReference type="AlphaFoldDB" id="A8MZV9"/>
<protein>
    <submittedName>
        <fullName evidence="3">Uncharacterized protein</fullName>
    </submittedName>
</protein>
<reference evidence="3 4" key="1">
    <citation type="journal article" date="2010" name="Proc. Natl. Acad. Sci. U.S.A.">
        <title>Insights into evolution of multicellular fungi from the assembled chromosomes of the mushroom Coprinopsis cinerea (Coprinus cinereus).</title>
        <authorList>
            <person name="Stajich J.E."/>
            <person name="Wilke S.K."/>
            <person name="Ahren D."/>
            <person name="Au C.H."/>
            <person name="Birren B.W."/>
            <person name="Borodovsky M."/>
            <person name="Burns C."/>
            <person name="Canback B."/>
            <person name="Casselton L.A."/>
            <person name="Cheng C.K."/>
            <person name="Deng J."/>
            <person name="Dietrich F.S."/>
            <person name="Fargo D.C."/>
            <person name="Farman M.L."/>
            <person name="Gathman A.C."/>
            <person name="Goldberg J."/>
            <person name="Guigo R."/>
            <person name="Hoegger P.J."/>
            <person name="Hooker J.B."/>
            <person name="Huggins A."/>
            <person name="James T.Y."/>
            <person name="Kamada T."/>
            <person name="Kilaru S."/>
            <person name="Kodira C."/>
            <person name="Kues U."/>
            <person name="Kupfer D."/>
            <person name="Kwan H.S."/>
            <person name="Lomsadze A."/>
            <person name="Li W."/>
            <person name="Lilly W.W."/>
            <person name="Ma L.J."/>
            <person name="Mackey A.J."/>
            <person name="Manning G."/>
            <person name="Martin F."/>
            <person name="Muraguchi H."/>
            <person name="Natvig D.O."/>
            <person name="Palmerini H."/>
            <person name="Ramesh M.A."/>
            <person name="Rehmeyer C.J."/>
            <person name="Roe B.A."/>
            <person name="Shenoy N."/>
            <person name="Stanke M."/>
            <person name="Ter-Hovhannisyan V."/>
            <person name="Tunlid A."/>
            <person name="Velagapudi R."/>
            <person name="Vision T.J."/>
            <person name="Zeng Q."/>
            <person name="Zolan M.E."/>
            <person name="Pukkila P.J."/>
        </authorList>
    </citation>
    <scope>NUCLEOTIDE SEQUENCE [LARGE SCALE GENOMIC DNA]</scope>
    <source>
        <strain evidence="4">Okayama-7 / 130 / ATCC MYA-4618 / FGSC 9003</strain>
    </source>
</reference>
<keyword evidence="2" id="KW-0732">Signal</keyword>
<evidence type="ECO:0000256" key="2">
    <source>
        <dbReference type="SAM" id="SignalP"/>
    </source>
</evidence>
<feature type="region of interest" description="Disordered" evidence="1">
    <location>
        <begin position="84"/>
        <end position="134"/>
    </location>
</feature>
<dbReference type="VEuPathDB" id="FungiDB:CC1G_02761"/>